<proteinExistence type="predicted"/>
<dbReference type="InterPro" id="IPR051714">
    <property type="entry name" value="Znf_CCHC_NABP"/>
</dbReference>
<dbReference type="EMBL" id="BMAT01009477">
    <property type="protein sequence ID" value="GFS06964.1"/>
    <property type="molecule type" value="Genomic_DNA"/>
</dbReference>
<keyword evidence="4" id="KW-1185">Reference proteome</keyword>
<feature type="domain" description="CCHC-type" evidence="2">
    <location>
        <begin position="255"/>
        <end position="269"/>
    </location>
</feature>
<dbReference type="Pfam" id="PF00098">
    <property type="entry name" value="zf-CCHC"/>
    <property type="match status" value="8"/>
</dbReference>
<name>A0AAV4I963_9GAST</name>
<feature type="domain" description="CCHC-type" evidence="2">
    <location>
        <begin position="284"/>
        <end position="299"/>
    </location>
</feature>
<dbReference type="PROSITE" id="PS50158">
    <property type="entry name" value="ZF_CCHC"/>
    <property type="match status" value="8"/>
</dbReference>
<dbReference type="GO" id="GO:0008270">
    <property type="term" value="F:zinc ion binding"/>
    <property type="evidence" value="ECO:0007669"/>
    <property type="project" value="UniProtKB-KW"/>
</dbReference>
<sequence length="351" mass="39549">MSPDTTAFPRQFSRARWKASADEDDKRRLGVITSRNGPEWQCMNWSSQLQTEMHGDRKLILLPSDPPDDPTDDLVLCDATNLALDITITIDTILKKVTLERPLLTEFICERAEWTVAGGETKRQRRGVIFFNFIISAVRQISKMGDCYKCGRPGHFARNCMRNGLPTNGFAARESRGPRMDFQNNRGGDDKCYKCNRPGHFARECRVDQDRCYKCNQLGHIAKECDKDIDSGACYNCKSPGHVQRDCPQVNNRSCYRCGESGHLARECPHEEHHSNGISIHDKKCYGCGGVGHISRECPTAQRSMAKDCYRCGSGDHLARDCPDGSSNTQCYNCNEMGHIARDCHMEVARA</sequence>
<gene>
    <name evidence="3" type="ORF">ElyMa_004718500</name>
</gene>
<feature type="domain" description="CCHC-type" evidence="2">
    <location>
        <begin position="147"/>
        <end position="160"/>
    </location>
</feature>
<dbReference type="Gene3D" id="4.10.60.10">
    <property type="entry name" value="Zinc finger, CCHC-type"/>
    <property type="match status" value="8"/>
</dbReference>
<keyword evidence="1" id="KW-0862">Zinc</keyword>
<accession>A0AAV4I963</accession>
<keyword evidence="1" id="KW-0863">Zinc-finger</keyword>
<dbReference type="Proteomes" id="UP000762676">
    <property type="component" value="Unassembled WGS sequence"/>
</dbReference>
<reference evidence="3 4" key="1">
    <citation type="journal article" date="2021" name="Elife">
        <title>Chloroplast acquisition without the gene transfer in kleptoplastic sea slugs, Plakobranchus ocellatus.</title>
        <authorList>
            <person name="Maeda T."/>
            <person name="Takahashi S."/>
            <person name="Yoshida T."/>
            <person name="Shimamura S."/>
            <person name="Takaki Y."/>
            <person name="Nagai Y."/>
            <person name="Toyoda A."/>
            <person name="Suzuki Y."/>
            <person name="Arimoto A."/>
            <person name="Ishii H."/>
            <person name="Satoh N."/>
            <person name="Nishiyama T."/>
            <person name="Hasebe M."/>
            <person name="Maruyama T."/>
            <person name="Minagawa J."/>
            <person name="Obokata J."/>
            <person name="Shigenobu S."/>
        </authorList>
    </citation>
    <scope>NUCLEOTIDE SEQUENCE [LARGE SCALE GENOMIC DNA]</scope>
</reference>
<dbReference type="SUPFAM" id="SSF57756">
    <property type="entry name" value="Retrovirus zinc finger-like domains"/>
    <property type="match status" value="5"/>
</dbReference>
<keyword evidence="1" id="KW-0479">Metal-binding</keyword>
<dbReference type="InterPro" id="IPR001878">
    <property type="entry name" value="Znf_CCHC"/>
</dbReference>
<evidence type="ECO:0000313" key="3">
    <source>
        <dbReference type="EMBL" id="GFS06964.1"/>
    </source>
</evidence>
<dbReference type="InterPro" id="IPR036875">
    <property type="entry name" value="Znf_CCHC_sf"/>
</dbReference>
<evidence type="ECO:0000313" key="4">
    <source>
        <dbReference type="Proteomes" id="UP000762676"/>
    </source>
</evidence>
<protein>
    <submittedName>
        <fullName evidence="3">Cellular nucleic acid-binding protein</fullName>
    </submittedName>
</protein>
<dbReference type="PANTHER" id="PTHR23002">
    <property type="entry name" value="ZINC FINGER CCHC DOMAIN CONTAINING PROTEIN"/>
    <property type="match status" value="1"/>
</dbReference>
<feature type="domain" description="CCHC-type" evidence="2">
    <location>
        <begin position="191"/>
        <end position="206"/>
    </location>
</feature>
<dbReference type="SMART" id="SM00343">
    <property type="entry name" value="ZnF_C2HC"/>
    <property type="match status" value="8"/>
</dbReference>
<feature type="domain" description="CCHC-type" evidence="2">
    <location>
        <begin position="234"/>
        <end position="249"/>
    </location>
</feature>
<feature type="domain" description="CCHC-type" evidence="2">
    <location>
        <begin position="309"/>
        <end position="324"/>
    </location>
</feature>
<organism evidence="3 4">
    <name type="scientific">Elysia marginata</name>
    <dbReference type="NCBI Taxonomy" id="1093978"/>
    <lineage>
        <taxon>Eukaryota</taxon>
        <taxon>Metazoa</taxon>
        <taxon>Spiralia</taxon>
        <taxon>Lophotrochozoa</taxon>
        <taxon>Mollusca</taxon>
        <taxon>Gastropoda</taxon>
        <taxon>Heterobranchia</taxon>
        <taxon>Euthyneura</taxon>
        <taxon>Panpulmonata</taxon>
        <taxon>Sacoglossa</taxon>
        <taxon>Placobranchoidea</taxon>
        <taxon>Plakobranchidae</taxon>
        <taxon>Elysia</taxon>
    </lineage>
</organism>
<feature type="domain" description="CCHC-type" evidence="2">
    <location>
        <begin position="211"/>
        <end position="227"/>
    </location>
</feature>
<dbReference type="GO" id="GO:0003676">
    <property type="term" value="F:nucleic acid binding"/>
    <property type="evidence" value="ECO:0007669"/>
    <property type="project" value="InterPro"/>
</dbReference>
<feature type="domain" description="CCHC-type" evidence="2">
    <location>
        <begin position="331"/>
        <end position="344"/>
    </location>
</feature>
<evidence type="ECO:0000259" key="2">
    <source>
        <dbReference type="PROSITE" id="PS50158"/>
    </source>
</evidence>
<dbReference type="AlphaFoldDB" id="A0AAV4I963"/>
<comment type="caution">
    <text evidence="3">The sequence shown here is derived from an EMBL/GenBank/DDBJ whole genome shotgun (WGS) entry which is preliminary data.</text>
</comment>
<evidence type="ECO:0000256" key="1">
    <source>
        <dbReference type="PROSITE-ProRule" id="PRU00047"/>
    </source>
</evidence>